<dbReference type="InterPro" id="IPR001792">
    <property type="entry name" value="Acylphosphatase-like_dom"/>
</dbReference>
<organism evidence="7 8">
    <name type="scientific">Candidatus Woesebacteria bacterium GW2011_GWB1_38_5b</name>
    <dbReference type="NCBI Taxonomy" id="1618569"/>
    <lineage>
        <taxon>Bacteria</taxon>
        <taxon>Candidatus Woeseibacteriota</taxon>
    </lineage>
</organism>
<dbReference type="SUPFAM" id="SSF54975">
    <property type="entry name" value="Acylphosphatase/BLUF domain-like"/>
    <property type="match status" value="1"/>
</dbReference>
<sequence length="89" mass="10419">MLHVYISGFVQGIGYRQFVKNKALELNLKGWVKNLPDTRVEAVFVGEEKNLEKMIEYLKKGPFLSVVKDIKLDWNSKERVDTMDFEIIK</sequence>
<name>A0A0G0NA63_9BACT</name>
<accession>A0A0G0NA63</accession>
<comment type="similarity">
    <text evidence="1 5">Belongs to the acylphosphatase family.</text>
</comment>
<evidence type="ECO:0000256" key="5">
    <source>
        <dbReference type="RuleBase" id="RU004168"/>
    </source>
</evidence>
<protein>
    <recommendedName>
        <fullName evidence="2 4">acylphosphatase</fullName>
        <ecNumber evidence="2 4">3.6.1.7</ecNumber>
    </recommendedName>
</protein>
<dbReference type="EC" id="3.6.1.7" evidence="2 4"/>
<dbReference type="InterPro" id="IPR036046">
    <property type="entry name" value="Acylphosphatase-like_dom_sf"/>
</dbReference>
<feature type="domain" description="Acylphosphatase-like" evidence="6">
    <location>
        <begin position="1"/>
        <end position="89"/>
    </location>
</feature>
<feature type="active site" evidence="4">
    <location>
        <position position="16"/>
    </location>
</feature>
<reference evidence="7 8" key="1">
    <citation type="journal article" date="2015" name="Nature">
        <title>rRNA introns, odd ribosomes, and small enigmatic genomes across a large radiation of phyla.</title>
        <authorList>
            <person name="Brown C.T."/>
            <person name="Hug L.A."/>
            <person name="Thomas B.C."/>
            <person name="Sharon I."/>
            <person name="Castelle C.J."/>
            <person name="Singh A."/>
            <person name="Wilkins M.J."/>
            <person name="Williams K.H."/>
            <person name="Banfield J.F."/>
        </authorList>
    </citation>
    <scope>NUCLEOTIDE SEQUENCE [LARGE SCALE GENOMIC DNA]</scope>
</reference>
<dbReference type="InterPro" id="IPR020456">
    <property type="entry name" value="Acylphosphatase"/>
</dbReference>
<evidence type="ECO:0000256" key="2">
    <source>
        <dbReference type="ARBA" id="ARBA00012150"/>
    </source>
</evidence>
<evidence type="ECO:0000259" key="6">
    <source>
        <dbReference type="PROSITE" id="PS51160"/>
    </source>
</evidence>
<evidence type="ECO:0000313" key="8">
    <source>
        <dbReference type="Proteomes" id="UP000034181"/>
    </source>
</evidence>
<comment type="caution">
    <text evidence="7">The sequence shown here is derived from an EMBL/GenBank/DDBJ whole genome shotgun (WGS) entry which is preliminary data.</text>
</comment>
<feature type="active site" evidence="4">
    <location>
        <position position="34"/>
    </location>
</feature>
<dbReference type="GO" id="GO:0003998">
    <property type="term" value="F:acylphosphatase activity"/>
    <property type="evidence" value="ECO:0007669"/>
    <property type="project" value="UniProtKB-EC"/>
</dbReference>
<dbReference type="PANTHER" id="PTHR47268:SF4">
    <property type="entry name" value="ACYLPHOSPHATASE"/>
    <property type="match status" value="1"/>
</dbReference>
<gene>
    <name evidence="7" type="ORF">US96_C0044G0010</name>
</gene>
<evidence type="ECO:0000256" key="4">
    <source>
        <dbReference type="PROSITE-ProRule" id="PRU00520"/>
    </source>
</evidence>
<comment type="catalytic activity">
    <reaction evidence="3 4">
        <text>an acyl phosphate + H2O = a carboxylate + phosphate + H(+)</text>
        <dbReference type="Rhea" id="RHEA:14965"/>
        <dbReference type="ChEBI" id="CHEBI:15377"/>
        <dbReference type="ChEBI" id="CHEBI:15378"/>
        <dbReference type="ChEBI" id="CHEBI:29067"/>
        <dbReference type="ChEBI" id="CHEBI:43474"/>
        <dbReference type="ChEBI" id="CHEBI:59918"/>
        <dbReference type="EC" id="3.6.1.7"/>
    </reaction>
</comment>
<evidence type="ECO:0000256" key="3">
    <source>
        <dbReference type="ARBA" id="ARBA00047645"/>
    </source>
</evidence>
<dbReference type="EMBL" id="LBUZ01000044">
    <property type="protein sequence ID" value="KKQ74006.1"/>
    <property type="molecule type" value="Genomic_DNA"/>
</dbReference>
<dbReference type="PANTHER" id="PTHR47268">
    <property type="entry name" value="ACYLPHOSPHATASE"/>
    <property type="match status" value="1"/>
</dbReference>
<evidence type="ECO:0000313" key="7">
    <source>
        <dbReference type="EMBL" id="KKQ74006.1"/>
    </source>
</evidence>
<dbReference type="Pfam" id="PF00708">
    <property type="entry name" value="Acylphosphatase"/>
    <property type="match status" value="1"/>
</dbReference>
<keyword evidence="4" id="KW-0378">Hydrolase</keyword>
<dbReference type="Gene3D" id="3.30.70.100">
    <property type="match status" value="1"/>
</dbReference>
<proteinExistence type="inferred from homology"/>
<dbReference type="PROSITE" id="PS51160">
    <property type="entry name" value="ACYLPHOSPHATASE_3"/>
    <property type="match status" value="1"/>
</dbReference>
<dbReference type="Proteomes" id="UP000034181">
    <property type="component" value="Unassembled WGS sequence"/>
</dbReference>
<dbReference type="AlphaFoldDB" id="A0A0G0NA63"/>
<evidence type="ECO:0000256" key="1">
    <source>
        <dbReference type="ARBA" id="ARBA00005614"/>
    </source>
</evidence>